<feature type="region of interest" description="Disordered" evidence="3">
    <location>
        <begin position="112"/>
        <end position="175"/>
    </location>
</feature>
<feature type="compositionally biased region" description="Polar residues" evidence="3">
    <location>
        <begin position="117"/>
        <end position="134"/>
    </location>
</feature>
<proteinExistence type="inferred from homology"/>
<comment type="subunit">
    <text evidence="2">Component of the lipopolysaccharide transport and assembly complex. Interacts with LptE and LptA.</text>
</comment>
<dbReference type="PANTHER" id="PTHR30189:SF1">
    <property type="entry name" value="LPS-ASSEMBLY PROTEIN LPTD"/>
    <property type="match status" value="1"/>
</dbReference>
<accession>A0A1B8PYJ2</accession>
<dbReference type="InterPro" id="IPR007543">
    <property type="entry name" value="LptD_C"/>
</dbReference>
<evidence type="ECO:0000256" key="3">
    <source>
        <dbReference type="SAM" id="MobiDB-lite"/>
    </source>
</evidence>
<comment type="similarity">
    <text evidence="2">Belongs to the LptD family.</text>
</comment>
<evidence type="ECO:0000313" key="6">
    <source>
        <dbReference type="Proteomes" id="UP000092607"/>
    </source>
</evidence>
<dbReference type="HAMAP" id="MF_01411">
    <property type="entry name" value="LPS_assembly_LptD"/>
    <property type="match status" value="1"/>
</dbReference>
<evidence type="ECO:0000259" key="4">
    <source>
        <dbReference type="Pfam" id="PF04453"/>
    </source>
</evidence>
<feature type="compositionally biased region" description="Low complexity" evidence="3">
    <location>
        <begin position="155"/>
        <end position="168"/>
    </location>
</feature>
<comment type="subcellular location">
    <subcellularLocation>
        <location evidence="2">Cell outer membrane</location>
    </subcellularLocation>
</comment>
<dbReference type="Proteomes" id="UP000092607">
    <property type="component" value="Unassembled WGS sequence"/>
</dbReference>
<dbReference type="GO" id="GO:0009279">
    <property type="term" value="C:cell outer membrane"/>
    <property type="evidence" value="ECO:0007669"/>
    <property type="project" value="UniProtKB-SubCell"/>
</dbReference>
<organism evidence="5 6">
    <name type="scientific">Moraxella lacunata</name>
    <dbReference type="NCBI Taxonomy" id="477"/>
    <lineage>
        <taxon>Bacteria</taxon>
        <taxon>Pseudomonadati</taxon>
        <taxon>Pseudomonadota</taxon>
        <taxon>Gammaproteobacteria</taxon>
        <taxon>Moraxellales</taxon>
        <taxon>Moraxellaceae</taxon>
        <taxon>Moraxella</taxon>
    </lineage>
</organism>
<evidence type="ECO:0000313" key="5">
    <source>
        <dbReference type="EMBL" id="OBX61204.1"/>
    </source>
</evidence>
<keyword evidence="2" id="KW-0732">Signal</keyword>
<dbReference type="GO" id="GO:0043165">
    <property type="term" value="P:Gram-negative-bacterium-type cell outer membrane assembly"/>
    <property type="evidence" value="ECO:0007669"/>
    <property type="project" value="UniProtKB-UniRule"/>
</dbReference>
<evidence type="ECO:0000256" key="2">
    <source>
        <dbReference type="HAMAP-Rule" id="MF_01411"/>
    </source>
</evidence>
<reference evidence="5 6" key="1">
    <citation type="submission" date="2016-06" db="EMBL/GenBank/DDBJ databases">
        <title>Draft genome of Moraxella lacunata CCUG 57757A.</title>
        <authorList>
            <person name="Salva-Serra F."/>
            <person name="Engstrom-Jakobsson H."/>
            <person name="Thorell K."/>
            <person name="Gonzales-Siles L."/>
            <person name="Karlsson R."/>
            <person name="Boulund F."/>
            <person name="Engstrand L."/>
            <person name="Kristiansson E."/>
            <person name="Moore E."/>
        </authorList>
    </citation>
    <scope>NUCLEOTIDE SEQUENCE [LARGE SCALE GENOMIC DNA]</scope>
    <source>
        <strain evidence="5 6">CCUG 57757A</strain>
    </source>
</reference>
<dbReference type="EMBL" id="LZMS01000074">
    <property type="protein sequence ID" value="OBX61204.1"/>
    <property type="molecule type" value="Genomic_DNA"/>
</dbReference>
<keyword evidence="2" id="KW-0472">Membrane</keyword>
<dbReference type="InterPro" id="IPR050218">
    <property type="entry name" value="LptD"/>
</dbReference>
<dbReference type="GO" id="GO:0015920">
    <property type="term" value="P:lipopolysaccharide transport"/>
    <property type="evidence" value="ECO:0007669"/>
    <property type="project" value="InterPro"/>
</dbReference>
<protein>
    <recommendedName>
        <fullName evidence="2">LPS-assembly protein LptD</fullName>
    </recommendedName>
</protein>
<dbReference type="AlphaFoldDB" id="A0A1B8PYJ2"/>
<dbReference type="InterPro" id="IPR020889">
    <property type="entry name" value="LipoPS_assembly_LptD"/>
</dbReference>
<name>A0A1B8PYJ2_MORLA</name>
<dbReference type="Gene3D" id="2.60.450.10">
    <property type="entry name" value="Lipopolysaccharide (LPS) transport protein A like domain"/>
    <property type="match status" value="1"/>
</dbReference>
<comment type="function">
    <text evidence="2">Together with LptE, is involved in the assembly of lipopolysaccharide (LPS) at the surface of the outer membrane.</text>
</comment>
<dbReference type="Pfam" id="PF04453">
    <property type="entry name" value="LptD"/>
    <property type="match status" value="1"/>
</dbReference>
<dbReference type="GO" id="GO:1990351">
    <property type="term" value="C:transporter complex"/>
    <property type="evidence" value="ECO:0007669"/>
    <property type="project" value="TreeGrafter"/>
</dbReference>
<feature type="domain" description="LptD C-terminal" evidence="4">
    <location>
        <begin position="535"/>
        <end position="919"/>
    </location>
</feature>
<keyword evidence="1 2" id="KW-0998">Cell outer membrane</keyword>
<gene>
    <name evidence="2" type="primary">lptD</name>
    <name evidence="5" type="ORF">A9309_08500</name>
</gene>
<evidence type="ECO:0000256" key="1">
    <source>
        <dbReference type="ARBA" id="ARBA00023237"/>
    </source>
</evidence>
<sequence length="1008" mass="112111">MTRGQATQNKQDRQKQDFFGKKHELTICVGMALFGVLPTLSHAQSFVTSDDITRPSSNSMMSHTPTPATVQAVAGTKVETNTTDDGLGFVANTNDTQTAHSAPTIIQPKPAHLSHHAVTSHSSQYSPEYSTQDNPPLDDSPYLDNNPYLDKKLAGNNKQGNKSNNNSKPTSFVTSDVHGIHDAHNRQIISNSKGGQNTTFISSENISQDHHANTQKSQSLAKLAQYYHAKPSTGGHVARCEGVWVQPKRESLSQSLGYRGHGDDKDTFYAQADYGYYDNKDYAELAGNVIIEQNGQQIVADKLIYQPSTGQMRATGQVLFSDDRPPSTGGSKVSGAGIIGIADNLYYADDGRTATAHDVAFASTTMNAHGHAHTLNKVGDNQYHMQDVMFSTCPPTERKWHLDASSIDIDNDTGRGVAKNSTLRIGNVPVFYLPYFNFPIDDRRASGFLLPTAGFGSDSFEISTPYYLNLAPNYDATITPTVFSNKNPMLTGEFRYLTQHVGSGVLRGSFLPDDRKYNNEDRKSLFYDHHWQSKRHPHLSAYAHYRYVSDSSYLNDFDTLGIEGNPLNLPRNIGASYYNDYISADLRAETFQTLHGKNNDGTTILDKDKPYSRLPQLSVHYRLPKLVNEFDVLNRLKVEGIHNSAYFKKSIKDNSDTEKSGVRMYNQLSASYPMTRSWGYATPSLALTHLYTSYDEDSLIGQNLTEDEGTYSVFAPRVGLDTGLFFEKAGSPFGLYDDSLGGHQVIMPRLKYTYTPYKDQSNIPNFETAIGQISYDRLLSDSWFLGYDRIGDLHAITPALHYRYVDGSGLTRFDGGIAEQIYLDDIRVGLDDSQIFTGSTSGMAWRASAQPTDNFWVEAGGAFTPSYDLSAIVAQLRYQPSDNQLYNFGVIERKDNPATGQLALSAYTASAVFPINNRWRVMTQAQYDYKNDRLLDALVGVNYEDCCYGLSVYARRYRNDLNPEAGVDNAVMAEIRLNGITSGGKLNRLMSDKVLGYDTVNQAWQQDY</sequence>
<comment type="caution">
    <text evidence="5">The sequence shown here is derived from an EMBL/GenBank/DDBJ whole genome shotgun (WGS) entry which is preliminary data.</text>
</comment>
<comment type="caution">
    <text evidence="2">Lacks conserved residue(s) required for the propagation of feature annotation.</text>
</comment>
<dbReference type="PANTHER" id="PTHR30189">
    <property type="entry name" value="LPS-ASSEMBLY PROTEIN"/>
    <property type="match status" value="1"/>
</dbReference>
<dbReference type="RefSeq" id="WP_065256470.1">
    <property type="nucleotide sequence ID" value="NZ_LZDR01000082.1"/>
</dbReference>